<organism evidence="5 6">
    <name type="scientific">Kaistia nematophila</name>
    <dbReference type="NCBI Taxonomy" id="2994654"/>
    <lineage>
        <taxon>Bacteria</taxon>
        <taxon>Pseudomonadati</taxon>
        <taxon>Pseudomonadota</taxon>
        <taxon>Alphaproteobacteria</taxon>
        <taxon>Hyphomicrobiales</taxon>
        <taxon>Kaistiaceae</taxon>
        <taxon>Kaistia</taxon>
    </lineage>
</organism>
<protein>
    <submittedName>
        <fullName evidence="5">GntR family transcriptional regulator</fullName>
    </submittedName>
</protein>
<dbReference type="SUPFAM" id="SSF64288">
    <property type="entry name" value="Chorismate lyase-like"/>
    <property type="match status" value="1"/>
</dbReference>
<keyword evidence="3" id="KW-0804">Transcription</keyword>
<evidence type="ECO:0000259" key="4">
    <source>
        <dbReference type="PROSITE" id="PS50949"/>
    </source>
</evidence>
<dbReference type="AlphaFoldDB" id="A0A9X3E1R8"/>
<dbReference type="PROSITE" id="PS50949">
    <property type="entry name" value="HTH_GNTR"/>
    <property type="match status" value="1"/>
</dbReference>
<evidence type="ECO:0000313" key="6">
    <source>
        <dbReference type="Proteomes" id="UP001144805"/>
    </source>
</evidence>
<dbReference type="PRINTS" id="PR00035">
    <property type="entry name" value="HTHGNTR"/>
</dbReference>
<dbReference type="SMART" id="SM00866">
    <property type="entry name" value="UTRA"/>
    <property type="match status" value="1"/>
</dbReference>
<evidence type="ECO:0000256" key="2">
    <source>
        <dbReference type="ARBA" id="ARBA00023125"/>
    </source>
</evidence>
<dbReference type="InterPro" id="IPR028978">
    <property type="entry name" value="Chorismate_lyase_/UTRA_dom_sf"/>
</dbReference>
<evidence type="ECO:0000313" key="5">
    <source>
        <dbReference type="EMBL" id="MCX5569513.1"/>
    </source>
</evidence>
<comment type="caution">
    <text evidence="5">The sequence shown here is derived from an EMBL/GenBank/DDBJ whole genome shotgun (WGS) entry which is preliminary data.</text>
</comment>
<gene>
    <name evidence="5" type="ORF">OSH07_09955</name>
</gene>
<dbReference type="SMART" id="SM00345">
    <property type="entry name" value="HTH_GNTR"/>
    <property type="match status" value="1"/>
</dbReference>
<dbReference type="CDD" id="cd07377">
    <property type="entry name" value="WHTH_GntR"/>
    <property type="match status" value="1"/>
</dbReference>
<dbReference type="InterPro" id="IPR011663">
    <property type="entry name" value="UTRA"/>
</dbReference>
<reference evidence="5" key="1">
    <citation type="submission" date="2022-11" db="EMBL/GenBank/DDBJ databases">
        <title>Biodiversity and phylogenetic relationships of bacteria.</title>
        <authorList>
            <person name="Machado R.A.R."/>
            <person name="Bhat A."/>
            <person name="Loulou A."/>
            <person name="Kallel S."/>
        </authorList>
    </citation>
    <scope>NUCLEOTIDE SEQUENCE</scope>
    <source>
        <strain evidence="5">K-TC2</strain>
    </source>
</reference>
<name>A0A9X3E1R8_9HYPH</name>
<dbReference type="EMBL" id="JAPKNK010000003">
    <property type="protein sequence ID" value="MCX5569513.1"/>
    <property type="molecule type" value="Genomic_DNA"/>
</dbReference>
<dbReference type="GO" id="GO:0003677">
    <property type="term" value="F:DNA binding"/>
    <property type="evidence" value="ECO:0007669"/>
    <property type="project" value="UniProtKB-KW"/>
</dbReference>
<dbReference type="Gene3D" id="1.10.10.10">
    <property type="entry name" value="Winged helix-like DNA-binding domain superfamily/Winged helix DNA-binding domain"/>
    <property type="match status" value="1"/>
</dbReference>
<dbReference type="Pfam" id="PF07702">
    <property type="entry name" value="UTRA"/>
    <property type="match status" value="1"/>
</dbReference>
<keyword evidence="6" id="KW-1185">Reference proteome</keyword>
<dbReference type="Gene3D" id="3.40.1410.10">
    <property type="entry name" value="Chorismate lyase-like"/>
    <property type="match status" value="1"/>
</dbReference>
<dbReference type="PANTHER" id="PTHR44846">
    <property type="entry name" value="MANNOSYL-D-GLYCERATE TRANSPORT/METABOLISM SYSTEM REPRESSOR MNGR-RELATED"/>
    <property type="match status" value="1"/>
</dbReference>
<dbReference type="GO" id="GO:0003700">
    <property type="term" value="F:DNA-binding transcription factor activity"/>
    <property type="evidence" value="ECO:0007669"/>
    <property type="project" value="InterPro"/>
</dbReference>
<keyword evidence="2" id="KW-0238">DNA-binding</keyword>
<dbReference type="SUPFAM" id="SSF46785">
    <property type="entry name" value="Winged helix' DNA-binding domain"/>
    <property type="match status" value="1"/>
</dbReference>
<dbReference type="InterPro" id="IPR000524">
    <property type="entry name" value="Tscrpt_reg_HTH_GntR"/>
</dbReference>
<evidence type="ECO:0000256" key="3">
    <source>
        <dbReference type="ARBA" id="ARBA00023163"/>
    </source>
</evidence>
<feature type="domain" description="HTH gntR-type" evidence="4">
    <location>
        <begin position="17"/>
        <end position="85"/>
    </location>
</feature>
<keyword evidence="1" id="KW-0805">Transcription regulation</keyword>
<dbReference type="InterPro" id="IPR036390">
    <property type="entry name" value="WH_DNA-bd_sf"/>
</dbReference>
<dbReference type="InterPro" id="IPR036388">
    <property type="entry name" value="WH-like_DNA-bd_sf"/>
</dbReference>
<evidence type="ECO:0000256" key="1">
    <source>
        <dbReference type="ARBA" id="ARBA00023015"/>
    </source>
</evidence>
<dbReference type="Pfam" id="PF00392">
    <property type="entry name" value="GntR"/>
    <property type="match status" value="1"/>
</dbReference>
<dbReference type="Proteomes" id="UP001144805">
    <property type="component" value="Unassembled WGS sequence"/>
</dbReference>
<dbReference type="RefSeq" id="WP_266338478.1">
    <property type="nucleotide sequence ID" value="NZ_JAPKNK010000003.1"/>
</dbReference>
<dbReference type="InterPro" id="IPR050679">
    <property type="entry name" value="Bact_HTH_transcr_reg"/>
</dbReference>
<dbReference type="PANTHER" id="PTHR44846:SF1">
    <property type="entry name" value="MANNOSYL-D-GLYCERATE TRANSPORT_METABOLISM SYSTEM REPRESSOR MNGR-RELATED"/>
    <property type="match status" value="1"/>
</dbReference>
<dbReference type="GO" id="GO:0045892">
    <property type="term" value="P:negative regulation of DNA-templated transcription"/>
    <property type="evidence" value="ECO:0007669"/>
    <property type="project" value="TreeGrafter"/>
</dbReference>
<sequence>MSEFVLAPEQLTDEEGGPLYVRLQTLIRDAIRDGRLPTNAALPPERDMAASLGISRVTVRKAIQGLVAEGVLRQRHGSGTFVSRTGGRVEQPLSRLSSFTEDMKSRGLVPTASWLERSVGMPTSAEAMILGLAPTERVARFHRLRLADNEPMAIERAVVPLRILPDPSIVANSLYDALDSVGMRPVRAVQRLNAESVGSADAALLGIAAGSAALAIERISYLPDGRVVEFTRSHYRGDAYDFVAELNLTDASPR</sequence>
<accession>A0A9X3E1R8</accession>
<proteinExistence type="predicted"/>